<evidence type="ECO:0000256" key="9">
    <source>
        <dbReference type="ARBA" id="ARBA00023128"/>
    </source>
</evidence>
<keyword evidence="7" id="KW-0809">Transit peptide</keyword>
<dbReference type="Proteomes" id="UP000009192">
    <property type="component" value="Unassembled WGS sequence"/>
</dbReference>
<keyword evidence="10" id="KW-0350">Heme biosynthesis</keyword>
<evidence type="ECO:0000256" key="14">
    <source>
        <dbReference type="SAM" id="Phobius"/>
    </source>
</evidence>
<dbReference type="NCBIfam" id="TIGR01473">
    <property type="entry name" value="cyoE_ctaB"/>
    <property type="match status" value="1"/>
</dbReference>
<evidence type="ECO:0000256" key="4">
    <source>
        <dbReference type="ARBA" id="ARBA00016335"/>
    </source>
</evidence>
<evidence type="ECO:0000256" key="11">
    <source>
        <dbReference type="ARBA" id="ARBA00023136"/>
    </source>
</evidence>
<dbReference type="InterPro" id="IPR044878">
    <property type="entry name" value="UbiA_sf"/>
</dbReference>
<evidence type="ECO:0000256" key="5">
    <source>
        <dbReference type="ARBA" id="ARBA00022679"/>
    </source>
</evidence>
<accession>A0A0Q9XGJ0</accession>
<reference evidence="15 16" key="1">
    <citation type="journal article" date="2007" name="Nature">
        <title>Evolution of genes and genomes on the Drosophila phylogeny.</title>
        <authorList>
            <consortium name="Drosophila 12 Genomes Consortium"/>
            <person name="Clark A.G."/>
            <person name="Eisen M.B."/>
            <person name="Smith D.R."/>
            <person name="Bergman C.M."/>
            <person name="Oliver B."/>
            <person name="Markow T.A."/>
            <person name="Kaufman T.C."/>
            <person name="Kellis M."/>
            <person name="Gelbart W."/>
            <person name="Iyer V.N."/>
            <person name="Pollard D.A."/>
            <person name="Sackton T.B."/>
            <person name="Larracuente A.M."/>
            <person name="Singh N.D."/>
            <person name="Abad J.P."/>
            <person name="Abt D.N."/>
            <person name="Adryan B."/>
            <person name="Aguade M."/>
            <person name="Akashi H."/>
            <person name="Anderson W.W."/>
            <person name="Aquadro C.F."/>
            <person name="Ardell D.H."/>
            <person name="Arguello R."/>
            <person name="Artieri C.G."/>
            <person name="Barbash D.A."/>
            <person name="Barker D."/>
            <person name="Barsanti P."/>
            <person name="Batterham P."/>
            <person name="Batzoglou S."/>
            <person name="Begun D."/>
            <person name="Bhutkar A."/>
            <person name="Blanco E."/>
            <person name="Bosak S.A."/>
            <person name="Bradley R.K."/>
            <person name="Brand A.D."/>
            <person name="Brent M.R."/>
            <person name="Brooks A.N."/>
            <person name="Brown R.H."/>
            <person name="Butlin R.K."/>
            <person name="Caggese C."/>
            <person name="Calvi B.R."/>
            <person name="Bernardo de Carvalho A."/>
            <person name="Caspi A."/>
            <person name="Castrezana S."/>
            <person name="Celniker S.E."/>
            <person name="Chang J.L."/>
            <person name="Chapple C."/>
            <person name="Chatterji S."/>
            <person name="Chinwalla A."/>
            <person name="Civetta A."/>
            <person name="Clifton S.W."/>
            <person name="Comeron J.M."/>
            <person name="Costello J.C."/>
            <person name="Coyne J.A."/>
            <person name="Daub J."/>
            <person name="David R.G."/>
            <person name="Delcher A.L."/>
            <person name="Delehaunty K."/>
            <person name="Do C.B."/>
            <person name="Ebling H."/>
            <person name="Edwards K."/>
            <person name="Eickbush T."/>
            <person name="Evans J.D."/>
            <person name="Filipski A."/>
            <person name="Findeiss S."/>
            <person name="Freyhult E."/>
            <person name="Fulton L."/>
            <person name="Fulton R."/>
            <person name="Garcia A.C."/>
            <person name="Gardiner A."/>
            <person name="Garfield D.A."/>
            <person name="Garvin B.E."/>
            <person name="Gibson G."/>
            <person name="Gilbert D."/>
            <person name="Gnerre S."/>
            <person name="Godfrey J."/>
            <person name="Good R."/>
            <person name="Gotea V."/>
            <person name="Gravely B."/>
            <person name="Greenberg A.J."/>
            <person name="Griffiths-Jones S."/>
            <person name="Gross S."/>
            <person name="Guigo R."/>
            <person name="Gustafson E.A."/>
            <person name="Haerty W."/>
            <person name="Hahn M.W."/>
            <person name="Halligan D.L."/>
            <person name="Halpern A.L."/>
            <person name="Halter G.M."/>
            <person name="Han M.V."/>
            <person name="Heger A."/>
            <person name="Hillier L."/>
            <person name="Hinrichs A.S."/>
            <person name="Holmes I."/>
            <person name="Hoskins R.A."/>
            <person name="Hubisz M.J."/>
            <person name="Hultmark D."/>
            <person name="Huntley M.A."/>
            <person name="Jaffe D.B."/>
            <person name="Jagadeeshan S."/>
            <person name="Jeck W.R."/>
            <person name="Johnson J."/>
            <person name="Jones C.D."/>
            <person name="Jordan W.C."/>
            <person name="Karpen G.H."/>
            <person name="Kataoka E."/>
            <person name="Keightley P.D."/>
            <person name="Kheradpour P."/>
            <person name="Kirkness E.F."/>
            <person name="Koerich L.B."/>
            <person name="Kristiansen K."/>
            <person name="Kudrna D."/>
            <person name="Kulathinal R.J."/>
            <person name="Kumar S."/>
            <person name="Kwok R."/>
            <person name="Lander E."/>
            <person name="Langley C.H."/>
            <person name="Lapoint R."/>
            <person name="Lazzaro B.P."/>
            <person name="Lee S.J."/>
            <person name="Levesque L."/>
            <person name="Li R."/>
            <person name="Lin C.F."/>
            <person name="Lin M.F."/>
            <person name="Lindblad-Toh K."/>
            <person name="Llopart A."/>
            <person name="Long M."/>
            <person name="Low L."/>
            <person name="Lozovsky E."/>
            <person name="Lu J."/>
            <person name="Luo M."/>
            <person name="Machado C.A."/>
            <person name="Makalowski W."/>
            <person name="Marzo M."/>
            <person name="Matsuda M."/>
            <person name="Matzkin L."/>
            <person name="McAllister B."/>
            <person name="McBride C.S."/>
            <person name="McKernan B."/>
            <person name="McKernan K."/>
            <person name="Mendez-Lago M."/>
            <person name="Minx P."/>
            <person name="Mollenhauer M.U."/>
            <person name="Montooth K."/>
            <person name="Mount S.M."/>
            <person name="Mu X."/>
            <person name="Myers E."/>
            <person name="Negre B."/>
            <person name="Newfeld S."/>
            <person name="Nielsen R."/>
            <person name="Noor M.A."/>
            <person name="O'Grady P."/>
            <person name="Pachter L."/>
            <person name="Papaceit M."/>
            <person name="Parisi M.J."/>
            <person name="Parisi M."/>
            <person name="Parts L."/>
            <person name="Pedersen J.S."/>
            <person name="Pesole G."/>
            <person name="Phillippy A.M."/>
            <person name="Ponting C.P."/>
            <person name="Pop M."/>
            <person name="Porcelli D."/>
            <person name="Powell J.R."/>
            <person name="Prohaska S."/>
            <person name="Pruitt K."/>
            <person name="Puig M."/>
            <person name="Quesneville H."/>
            <person name="Ram K.R."/>
            <person name="Rand D."/>
            <person name="Rasmussen M.D."/>
            <person name="Reed L.K."/>
            <person name="Reenan R."/>
            <person name="Reily A."/>
            <person name="Remington K.A."/>
            <person name="Rieger T.T."/>
            <person name="Ritchie M.G."/>
            <person name="Robin C."/>
            <person name="Rogers Y.H."/>
            <person name="Rohde C."/>
            <person name="Rozas J."/>
            <person name="Rubenfield M.J."/>
            <person name="Ruiz A."/>
            <person name="Russo S."/>
            <person name="Salzberg S.L."/>
            <person name="Sanchez-Gracia A."/>
            <person name="Saranga D.J."/>
            <person name="Sato H."/>
            <person name="Schaeffer S.W."/>
            <person name="Schatz M.C."/>
            <person name="Schlenke T."/>
            <person name="Schwartz R."/>
            <person name="Segarra C."/>
            <person name="Singh R.S."/>
            <person name="Sirot L."/>
            <person name="Sirota M."/>
            <person name="Sisneros N.B."/>
            <person name="Smith C.D."/>
            <person name="Smith T.F."/>
            <person name="Spieth J."/>
            <person name="Stage D.E."/>
            <person name="Stark A."/>
            <person name="Stephan W."/>
            <person name="Strausberg R.L."/>
            <person name="Strempel S."/>
            <person name="Sturgill D."/>
            <person name="Sutton G."/>
            <person name="Sutton G.G."/>
            <person name="Tao W."/>
            <person name="Teichmann S."/>
            <person name="Tobari Y.N."/>
            <person name="Tomimura Y."/>
            <person name="Tsolas J.M."/>
            <person name="Valente V.L."/>
            <person name="Venter E."/>
            <person name="Venter J.C."/>
            <person name="Vicario S."/>
            <person name="Vieira F.G."/>
            <person name="Vilella A.J."/>
            <person name="Villasante A."/>
            <person name="Walenz B."/>
            <person name="Wang J."/>
            <person name="Wasserman M."/>
            <person name="Watts T."/>
            <person name="Wilson D."/>
            <person name="Wilson R.K."/>
            <person name="Wing R.A."/>
            <person name="Wolfner M.F."/>
            <person name="Wong A."/>
            <person name="Wong G.K."/>
            <person name="Wu C.I."/>
            <person name="Wu G."/>
            <person name="Yamamoto D."/>
            <person name="Yang H.P."/>
            <person name="Yang S.P."/>
            <person name="Yorke J.A."/>
            <person name="Yoshida K."/>
            <person name="Zdobnov E."/>
            <person name="Zhang P."/>
            <person name="Zhang Y."/>
            <person name="Zimin A.V."/>
            <person name="Baldwin J."/>
            <person name="Abdouelleil A."/>
            <person name="Abdulkadir J."/>
            <person name="Abebe A."/>
            <person name="Abera B."/>
            <person name="Abreu J."/>
            <person name="Acer S.C."/>
            <person name="Aftuck L."/>
            <person name="Alexander A."/>
            <person name="An P."/>
            <person name="Anderson E."/>
            <person name="Anderson S."/>
            <person name="Arachi H."/>
            <person name="Azer M."/>
            <person name="Bachantsang P."/>
            <person name="Barry A."/>
            <person name="Bayul T."/>
            <person name="Berlin A."/>
            <person name="Bessette D."/>
            <person name="Bloom T."/>
            <person name="Blye J."/>
            <person name="Boguslavskiy L."/>
            <person name="Bonnet C."/>
            <person name="Boukhgalter B."/>
            <person name="Bourzgui I."/>
            <person name="Brown A."/>
            <person name="Cahill P."/>
            <person name="Channer S."/>
            <person name="Cheshatsang Y."/>
            <person name="Chuda L."/>
            <person name="Citroen M."/>
            <person name="Collymore A."/>
            <person name="Cooke P."/>
            <person name="Costello M."/>
            <person name="D'Aco K."/>
            <person name="Daza R."/>
            <person name="De Haan G."/>
            <person name="DeGray S."/>
            <person name="DeMaso C."/>
            <person name="Dhargay N."/>
            <person name="Dooley K."/>
            <person name="Dooley E."/>
            <person name="Doricent M."/>
            <person name="Dorje P."/>
            <person name="Dorjee K."/>
            <person name="Dupes A."/>
            <person name="Elong R."/>
            <person name="Falk J."/>
            <person name="Farina A."/>
            <person name="Faro S."/>
            <person name="Ferguson D."/>
            <person name="Fisher S."/>
            <person name="Foley C.D."/>
            <person name="Franke A."/>
            <person name="Friedrich D."/>
            <person name="Gadbois L."/>
            <person name="Gearin G."/>
            <person name="Gearin C.R."/>
            <person name="Giannoukos G."/>
            <person name="Goode T."/>
            <person name="Graham J."/>
            <person name="Grandbois E."/>
            <person name="Grewal S."/>
            <person name="Gyaltsen K."/>
            <person name="Hafez N."/>
            <person name="Hagos B."/>
            <person name="Hall J."/>
            <person name="Henson C."/>
            <person name="Hollinger A."/>
            <person name="Honan T."/>
            <person name="Huard M.D."/>
            <person name="Hughes L."/>
            <person name="Hurhula B."/>
            <person name="Husby M.E."/>
            <person name="Kamat A."/>
            <person name="Kanga B."/>
            <person name="Kashin S."/>
            <person name="Khazanovich D."/>
            <person name="Kisner P."/>
            <person name="Lance K."/>
            <person name="Lara M."/>
            <person name="Lee W."/>
            <person name="Lennon N."/>
            <person name="Letendre F."/>
            <person name="LeVine R."/>
            <person name="Lipovsky A."/>
            <person name="Liu X."/>
            <person name="Liu J."/>
            <person name="Liu S."/>
            <person name="Lokyitsang T."/>
            <person name="Lokyitsang Y."/>
            <person name="Lubonja R."/>
            <person name="Lui A."/>
            <person name="MacDonald P."/>
            <person name="Magnisalis V."/>
            <person name="Maru K."/>
            <person name="Matthews C."/>
            <person name="McCusker W."/>
            <person name="McDonough S."/>
            <person name="Mehta T."/>
            <person name="Meldrim J."/>
            <person name="Meneus L."/>
            <person name="Mihai O."/>
            <person name="Mihalev A."/>
            <person name="Mihova T."/>
            <person name="Mittelman R."/>
            <person name="Mlenga V."/>
            <person name="Montmayeur A."/>
            <person name="Mulrain L."/>
            <person name="Navidi A."/>
            <person name="Naylor J."/>
            <person name="Negash T."/>
            <person name="Nguyen T."/>
            <person name="Nguyen N."/>
            <person name="Nicol R."/>
            <person name="Norbu C."/>
            <person name="Norbu N."/>
            <person name="Novod N."/>
            <person name="O'Neill B."/>
            <person name="Osman S."/>
            <person name="Markiewicz E."/>
            <person name="Oyono O.L."/>
            <person name="Patti C."/>
            <person name="Phunkhang P."/>
            <person name="Pierre F."/>
            <person name="Priest M."/>
            <person name="Raghuraman S."/>
            <person name="Rege F."/>
            <person name="Reyes R."/>
            <person name="Rise C."/>
            <person name="Rogov P."/>
            <person name="Ross K."/>
            <person name="Ryan E."/>
            <person name="Settipalli S."/>
            <person name="Shea T."/>
            <person name="Sherpa N."/>
            <person name="Shi L."/>
            <person name="Shih D."/>
            <person name="Sparrow T."/>
            <person name="Spaulding J."/>
            <person name="Stalker J."/>
            <person name="Stange-Thomann N."/>
            <person name="Stavropoulos S."/>
            <person name="Stone C."/>
            <person name="Strader C."/>
            <person name="Tesfaye S."/>
            <person name="Thomson T."/>
            <person name="Thoulutsang Y."/>
            <person name="Thoulutsang D."/>
            <person name="Topham K."/>
            <person name="Topping I."/>
            <person name="Tsamla T."/>
            <person name="Vassiliev H."/>
            <person name="Vo A."/>
            <person name="Wangchuk T."/>
            <person name="Wangdi T."/>
            <person name="Weiand M."/>
            <person name="Wilkinson J."/>
            <person name="Wilson A."/>
            <person name="Yadav S."/>
            <person name="Young G."/>
            <person name="Yu Q."/>
            <person name="Zembek L."/>
            <person name="Zhong D."/>
            <person name="Zimmer A."/>
            <person name="Zwirko Z."/>
            <person name="Jaffe D.B."/>
            <person name="Alvarez P."/>
            <person name="Brockman W."/>
            <person name="Butler J."/>
            <person name="Chin C."/>
            <person name="Gnerre S."/>
            <person name="Grabherr M."/>
            <person name="Kleber M."/>
            <person name="Mauceli E."/>
            <person name="MacCallum I."/>
        </authorList>
    </citation>
    <scope>NUCLEOTIDE SEQUENCE [LARGE SCALE GENOMIC DNA]</scope>
    <source>
        <strain evidence="16">Tucson 15081-1352.22</strain>
    </source>
</reference>
<keyword evidence="9" id="KW-0496">Mitochondrion</keyword>
<evidence type="ECO:0000313" key="16">
    <source>
        <dbReference type="Proteomes" id="UP000009192"/>
    </source>
</evidence>
<feature type="transmembrane region" description="Helical" evidence="14">
    <location>
        <begin position="340"/>
        <end position="357"/>
    </location>
</feature>
<evidence type="ECO:0000256" key="1">
    <source>
        <dbReference type="ARBA" id="ARBA00004225"/>
    </source>
</evidence>
<dbReference type="Gene3D" id="1.10.357.140">
    <property type="entry name" value="UbiA prenyltransferase"/>
    <property type="match status" value="1"/>
</dbReference>
<dbReference type="AlphaFoldDB" id="A0A0Q9XGJ0"/>
<dbReference type="GO" id="GO:0006784">
    <property type="term" value="P:heme A biosynthetic process"/>
    <property type="evidence" value="ECO:0007669"/>
    <property type="project" value="TreeGrafter"/>
</dbReference>
<comment type="catalytic activity">
    <reaction evidence="13">
        <text>heme b + (2E,6E)-farnesyl diphosphate + H2O = Fe(II)-heme o + diphosphate</text>
        <dbReference type="Rhea" id="RHEA:28070"/>
        <dbReference type="ChEBI" id="CHEBI:15377"/>
        <dbReference type="ChEBI" id="CHEBI:33019"/>
        <dbReference type="ChEBI" id="CHEBI:60344"/>
        <dbReference type="ChEBI" id="CHEBI:60530"/>
        <dbReference type="ChEBI" id="CHEBI:175763"/>
        <dbReference type="EC" id="2.5.1.141"/>
    </reaction>
</comment>
<dbReference type="EC" id="2.5.1.141" evidence="3"/>
<dbReference type="GO" id="GO:0008495">
    <property type="term" value="F:protoheme IX farnesyltransferase activity"/>
    <property type="evidence" value="ECO:0007669"/>
    <property type="project" value="UniProtKB-EC"/>
</dbReference>
<evidence type="ECO:0000256" key="7">
    <source>
        <dbReference type="ARBA" id="ARBA00022946"/>
    </source>
</evidence>
<keyword evidence="8 14" id="KW-1133">Transmembrane helix</keyword>
<keyword evidence="5 15" id="KW-0808">Transferase</keyword>
<evidence type="ECO:0000256" key="10">
    <source>
        <dbReference type="ARBA" id="ARBA00023133"/>
    </source>
</evidence>
<dbReference type="EMBL" id="CH933807">
    <property type="protein sequence ID" value="KRG03886.1"/>
    <property type="molecule type" value="Genomic_DNA"/>
</dbReference>
<dbReference type="GO" id="GO:0031966">
    <property type="term" value="C:mitochondrial membrane"/>
    <property type="evidence" value="ECO:0007669"/>
    <property type="project" value="UniProtKB-SubCell"/>
</dbReference>
<feature type="transmembrane region" description="Helical" evidence="14">
    <location>
        <begin position="286"/>
        <end position="303"/>
    </location>
</feature>
<dbReference type="eggNOG" id="KOG1380">
    <property type="taxonomic scope" value="Eukaryota"/>
</dbReference>
<evidence type="ECO:0000256" key="3">
    <source>
        <dbReference type="ARBA" id="ARBA00012292"/>
    </source>
</evidence>
<dbReference type="HAMAP" id="MF_00154">
    <property type="entry name" value="CyoE_CtaB"/>
    <property type="match status" value="1"/>
</dbReference>
<name>A0A0Q9XGJ0_DROMO</name>
<dbReference type="Pfam" id="PF01040">
    <property type="entry name" value="UbiA"/>
    <property type="match status" value="1"/>
</dbReference>
<sequence>MFRTFKKLSTLECLSMQILPMQINLIPFSTIATTKSINSKLHMIKDVPQSDVPKHSRIWNEQEKTKFKASWVPSPYPNTGNILNKYKKLSKFRLTSLVVITTMGGYVMAPASFDATSFVMCTLGTGLVSAAANAVNQYHEVPFDSQMSRTKNRVLVTGQITPLNALGFAVVSATTGLCLLYFGVNGLTAALGAGNLFLYTSIYTPMKRISIANTWVGSIVGAIPPLMGWSGCTGTLDTGAMILAGVLYAWQFPHFNALSWNLRPDYSRAGYRMMAVIDPALCRRTALRYALVICGMSLAAPFFNITNYWFVLESLPLNIYLCYLAYKFYQKSDSGSSRRLFRFSLIHLPALMLLFLANKKKWYFNNTIDDNLVNNEETYIPLIPKTQSISVKNVISVPVTVSGS</sequence>
<evidence type="ECO:0000256" key="12">
    <source>
        <dbReference type="ARBA" id="ARBA00030253"/>
    </source>
</evidence>
<feature type="transmembrane region" description="Helical" evidence="14">
    <location>
        <begin position="92"/>
        <end position="109"/>
    </location>
</feature>
<dbReference type="InterPro" id="IPR006369">
    <property type="entry name" value="Protohaem_IX_farnesylTrfase"/>
</dbReference>
<keyword evidence="6 14" id="KW-0812">Transmembrane</keyword>
<keyword evidence="16" id="KW-1185">Reference proteome</keyword>
<evidence type="ECO:0000313" key="15">
    <source>
        <dbReference type="EMBL" id="KRG03886.1"/>
    </source>
</evidence>
<dbReference type="OrthoDB" id="5211at2759"/>
<comment type="similarity">
    <text evidence="2">Belongs to the UbiA prenyltransferase family.</text>
</comment>
<dbReference type="InterPro" id="IPR030470">
    <property type="entry name" value="UbiA_prenylTrfase_CS"/>
</dbReference>
<evidence type="ECO:0000256" key="2">
    <source>
        <dbReference type="ARBA" id="ARBA00005985"/>
    </source>
</evidence>
<dbReference type="KEGG" id="dmo:Dmoj_GI18678"/>
<proteinExistence type="inferred from homology"/>
<dbReference type="CDD" id="cd13957">
    <property type="entry name" value="PT_UbiA_Cox10"/>
    <property type="match status" value="1"/>
</dbReference>
<dbReference type="InterPro" id="IPR000537">
    <property type="entry name" value="UbiA_prenyltransferase"/>
</dbReference>
<organism evidence="15 16">
    <name type="scientific">Drosophila mojavensis</name>
    <name type="common">Fruit fly</name>
    <dbReference type="NCBI Taxonomy" id="7230"/>
    <lineage>
        <taxon>Eukaryota</taxon>
        <taxon>Metazoa</taxon>
        <taxon>Ecdysozoa</taxon>
        <taxon>Arthropoda</taxon>
        <taxon>Hexapoda</taxon>
        <taxon>Insecta</taxon>
        <taxon>Pterygota</taxon>
        <taxon>Neoptera</taxon>
        <taxon>Endopterygota</taxon>
        <taxon>Diptera</taxon>
        <taxon>Brachycera</taxon>
        <taxon>Muscomorpha</taxon>
        <taxon>Ephydroidea</taxon>
        <taxon>Drosophilidae</taxon>
        <taxon>Drosophila</taxon>
    </lineage>
</organism>
<evidence type="ECO:0000256" key="8">
    <source>
        <dbReference type="ARBA" id="ARBA00022989"/>
    </source>
</evidence>
<evidence type="ECO:0000256" key="6">
    <source>
        <dbReference type="ARBA" id="ARBA00022692"/>
    </source>
</evidence>
<comment type="subcellular location">
    <subcellularLocation>
        <location evidence="1">Mitochondrion membrane</location>
        <topology evidence="1">Multi-pass membrane protein</topology>
    </subcellularLocation>
</comment>
<evidence type="ECO:0000256" key="13">
    <source>
        <dbReference type="ARBA" id="ARBA00047690"/>
    </source>
</evidence>
<dbReference type="PANTHER" id="PTHR43448:SF2">
    <property type="entry name" value="PROTOHEME IX FARNESYLTRANSFERASE, MITOCHONDRIAL"/>
    <property type="match status" value="1"/>
</dbReference>
<gene>
    <name evidence="15" type="primary">Dmoj\GI18678</name>
    <name evidence="15" type="ORF">Dmoj_GI18678</name>
</gene>
<dbReference type="FunCoup" id="A0A0Q9XGJ0">
    <property type="interactions" value="1243"/>
</dbReference>
<keyword evidence="11 14" id="KW-0472">Membrane</keyword>
<dbReference type="PANTHER" id="PTHR43448">
    <property type="entry name" value="PROTOHEME IX FARNESYLTRANSFERASE, MITOCHONDRIAL"/>
    <property type="match status" value="1"/>
</dbReference>
<protein>
    <recommendedName>
        <fullName evidence="4">Protoheme IX farnesyltransferase, mitochondrial</fullName>
        <ecNumber evidence="3">2.5.1.141</ecNumber>
    </recommendedName>
    <alternativeName>
        <fullName evidence="12">Heme O synthase</fullName>
    </alternativeName>
</protein>
<dbReference type="FunFam" id="1.10.357.140:FF:000004">
    <property type="entry name" value="Protoheme IX farnesyltransferase, mitochondrial"/>
    <property type="match status" value="1"/>
</dbReference>
<feature type="transmembrane region" description="Helical" evidence="14">
    <location>
        <begin position="179"/>
        <end position="199"/>
    </location>
</feature>
<dbReference type="PROSITE" id="PS00943">
    <property type="entry name" value="UBIA"/>
    <property type="match status" value="1"/>
</dbReference>
<dbReference type="InParanoid" id="A0A0Q9XGJ0"/>